<keyword evidence="1" id="KW-0472">Membrane</keyword>
<dbReference type="KEGG" id="fri:FraEuI1c_6841"/>
<dbReference type="STRING" id="298654.FraEuI1c_6841"/>
<dbReference type="RefSeq" id="WP_013427921.1">
    <property type="nucleotide sequence ID" value="NC_014666.1"/>
</dbReference>
<dbReference type="Proteomes" id="UP000002484">
    <property type="component" value="Chromosome"/>
</dbReference>
<feature type="transmembrane region" description="Helical" evidence="1">
    <location>
        <begin position="34"/>
        <end position="54"/>
    </location>
</feature>
<proteinExistence type="predicted"/>
<keyword evidence="3" id="KW-1185">Reference proteome</keyword>
<dbReference type="OrthoDB" id="3668800at2"/>
<dbReference type="InParanoid" id="E3JDP4"/>
<dbReference type="AlphaFoldDB" id="E3JDP4"/>
<sequence length="217" mass="24255">MAHTASGTIIRTAAGPAVRPGVTTDATLGHIAGILGYTAFFLMAATVIWGLLLITRLPERHIRRQTLYGAHMTLAILALAASVVHAQVHFFRHDAYYTESRIWLPWGGAKADVIPGILGLEIVVLVALSIWFQHRAGYRRWHRFHWLAYPGFILIAVHSAWASREHHFGIIWAAMTAALFVPTALLVLRVLSPAGRQDENDTWFDVVEAFEDGIYRR</sequence>
<name>E3JDP4_PSEI1</name>
<feature type="transmembrane region" description="Helical" evidence="1">
    <location>
        <begin position="113"/>
        <end position="132"/>
    </location>
</feature>
<feature type="transmembrane region" description="Helical" evidence="1">
    <location>
        <begin position="168"/>
        <end position="188"/>
    </location>
</feature>
<gene>
    <name evidence="2" type="ordered locus">FraEuI1c_6841</name>
</gene>
<evidence type="ECO:0000256" key="1">
    <source>
        <dbReference type="SAM" id="Phobius"/>
    </source>
</evidence>
<organism evidence="2 3">
    <name type="scientific">Pseudofrankia inefficax (strain DSM 45817 / CECT 9037 / DDB 130130 / EuI1c)</name>
    <name type="common">Frankia inefficax</name>
    <dbReference type="NCBI Taxonomy" id="298654"/>
    <lineage>
        <taxon>Bacteria</taxon>
        <taxon>Bacillati</taxon>
        <taxon>Actinomycetota</taxon>
        <taxon>Actinomycetes</taxon>
        <taxon>Frankiales</taxon>
        <taxon>Frankiaceae</taxon>
        <taxon>Pseudofrankia</taxon>
    </lineage>
</organism>
<feature type="transmembrane region" description="Helical" evidence="1">
    <location>
        <begin position="144"/>
        <end position="162"/>
    </location>
</feature>
<protein>
    <submittedName>
        <fullName evidence="2">Ferric reductase domain protein protein transmembrane component domain protein</fullName>
    </submittedName>
</protein>
<accession>E3JDP4</accession>
<dbReference type="EMBL" id="CP002299">
    <property type="protein sequence ID" value="ADP84810.1"/>
    <property type="molecule type" value="Genomic_DNA"/>
</dbReference>
<dbReference type="HOGENOM" id="CLU_1270769_0_0_11"/>
<evidence type="ECO:0000313" key="2">
    <source>
        <dbReference type="EMBL" id="ADP84810.1"/>
    </source>
</evidence>
<feature type="transmembrane region" description="Helical" evidence="1">
    <location>
        <begin position="66"/>
        <end position="88"/>
    </location>
</feature>
<keyword evidence="1" id="KW-1133">Transmembrane helix</keyword>
<dbReference type="eggNOG" id="COG1141">
    <property type="taxonomic scope" value="Bacteria"/>
</dbReference>
<reference evidence="2 3" key="1">
    <citation type="submission" date="2010-10" db="EMBL/GenBank/DDBJ databases">
        <title>Complete sequence of Frankia sp. EuI1c.</title>
        <authorList>
            <consortium name="US DOE Joint Genome Institute"/>
            <person name="Lucas S."/>
            <person name="Copeland A."/>
            <person name="Lapidus A."/>
            <person name="Cheng J.-F."/>
            <person name="Bruce D."/>
            <person name="Goodwin L."/>
            <person name="Pitluck S."/>
            <person name="Chertkov O."/>
            <person name="Detter J.C."/>
            <person name="Han C."/>
            <person name="Tapia R."/>
            <person name="Land M."/>
            <person name="Hauser L."/>
            <person name="Jeffries C."/>
            <person name="Kyrpides N."/>
            <person name="Ivanova N."/>
            <person name="Mikhailova N."/>
            <person name="Beauchemin N."/>
            <person name="Sen A."/>
            <person name="Sur S.A."/>
            <person name="Gtari M."/>
            <person name="Wall L."/>
            <person name="Tisa L."/>
            <person name="Woyke T."/>
        </authorList>
    </citation>
    <scope>NUCLEOTIDE SEQUENCE [LARGE SCALE GENOMIC DNA]</scope>
    <source>
        <strain evidence="3">DSM 45817 / CECT 9037 / EuI1c</strain>
    </source>
</reference>
<keyword evidence="1 2" id="KW-0812">Transmembrane</keyword>
<evidence type="ECO:0000313" key="3">
    <source>
        <dbReference type="Proteomes" id="UP000002484"/>
    </source>
</evidence>